<dbReference type="Proteomes" id="UP000749646">
    <property type="component" value="Unassembled WGS sequence"/>
</dbReference>
<evidence type="ECO:0000313" key="2">
    <source>
        <dbReference type="EMBL" id="KAF9914930.1"/>
    </source>
</evidence>
<comment type="caution">
    <text evidence="2">The sequence shown here is derived from an EMBL/GenBank/DDBJ whole genome shotgun (WGS) entry which is preliminary data.</text>
</comment>
<dbReference type="AlphaFoldDB" id="A0A9P6IHQ2"/>
<dbReference type="EMBL" id="JAAAHW010012297">
    <property type="protein sequence ID" value="KAF9914930.1"/>
    <property type="molecule type" value="Genomic_DNA"/>
</dbReference>
<protein>
    <recommendedName>
        <fullName evidence="4">Enoyl-CoA hydratase</fullName>
    </recommendedName>
</protein>
<organism evidence="2 3">
    <name type="scientific">Modicella reniformis</name>
    <dbReference type="NCBI Taxonomy" id="1440133"/>
    <lineage>
        <taxon>Eukaryota</taxon>
        <taxon>Fungi</taxon>
        <taxon>Fungi incertae sedis</taxon>
        <taxon>Mucoromycota</taxon>
        <taxon>Mortierellomycotina</taxon>
        <taxon>Mortierellomycetes</taxon>
        <taxon>Mortierellales</taxon>
        <taxon>Mortierellaceae</taxon>
        <taxon>Modicella</taxon>
    </lineage>
</organism>
<gene>
    <name evidence="2" type="ORF">BGZ65_000975</name>
</gene>
<dbReference type="PANTHER" id="PTHR43802">
    <property type="entry name" value="ENOYL-COA HYDRATASE"/>
    <property type="match status" value="1"/>
</dbReference>
<evidence type="ECO:0000313" key="3">
    <source>
        <dbReference type="Proteomes" id="UP000749646"/>
    </source>
</evidence>
<dbReference type="Gene3D" id="3.30.300.220">
    <property type="match status" value="1"/>
</dbReference>
<dbReference type="InterPro" id="IPR029045">
    <property type="entry name" value="ClpP/crotonase-like_dom_sf"/>
</dbReference>
<keyword evidence="3" id="KW-1185">Reference proteome</keyword>
<dbReference type="OrthoDB" id="2018133at2759"/>
<dbReference type="PANTHER" id="PTHR43802:SF1">
    <property type="entry name" value="IP11341P-RELATED"/>
    <property type="match status" value="1"/>
</dbReference>
<name>A0A9P6IHQ2_9FUNG</name>
<feature type="non-terminal residue" evidence="2">
    <location>
        <position position="52"/>
    </location>
</feature>
<dbReference type="SUPFAM" id="SSF52096">
    <property type="entry name" value="ClpP/crotonase"/>
    <property type="match status" value="1"/>
</dbReference>
<comment type="similarity">
    <text evidence="1">Belongs to the enoyl-CoA hydratase/isomerase family.</text>
</comment>
<evidence type="ECO:0000256" key="1">
    <source>
        <dbReference type="ARBA" id="ARBA00005254"/>
    </source>
</evidence>
<evidence type="ECO:0008006" key="4">
    <source>
        <dbReference type="Google" id="ProtNLM"/>
    </source>
</evidence>
<proteinExistence type="inferred from homology"/>
<accession>A0A9P6IHQ2</accession>
<sequence length="52" mass="5884">MAKEDPTKLVLVEKRDATTIITINRPHKRNCVNGPTARALYQAFLDFDADPK</sequence>
<reference evidence="2" key="1">
    <citation type="journal article" date="2020" name="Fungal Divers.">
        <title>Resolving the Mortierellaceae phylogeny through synthesis of multi-gene phylogenetics and phylogenomics.</title>
        <authorList>
            <person name="Vandepol N."/>
            <person name="Liber J."/>
            <person name="Desiro A."/>
            <person name="Na H."/>
            <person name="Kennedy M."/>
            <person name="Barry K."/>
            <person name="Grigoriev I.V."/>
            <person name="Miller A.N."/>
            <person name="O'Donnell K."/>
            <person name="Stajich J.E."/>
            <person name="Bonito G."/>
        </authorList>
    </citation>
    <scope>NUCLEOTIDE SEQUENCE</scope>
    <source>
        <strain evidence="2">MES-2147</strain>
    </source>
</reference>